<reference evidence="1" key="1">
    <citation type="submission" date="2021-11" db="EMBL/GenBank/DDBJ databases">
        <title>Study of the species diversity of bacterial strains isolated from a unique natural object - Shulgan-Tash cave (Bashkiria).</title>
        <authorList>
            <person name="Sazanova A.L."/>
            <person name="Chirak E.R."/>
            <person name="Safronova V.I."/>
        </authorList>
    </citation>
    <scope>NUCLEOTIDE SEQUENCE</scope>
    <source>
        <strain evidence="1">P1</strain>
    </source>
</reference>
<dbReference type="EMBL" id="CP087977">
    <property type="protein sequence ID" value="UUZ45661.1"/>
    <property type="molecule type" value="Genomic_DNA"/>
</dbReference>
<evidence type="ECO:0000313" key="1">
    <source>
        <dbReference type="EMBL" id="UUZ45661.1"/>
    </source>
</evidence>
<protein>
    <submittedName>
        <fullName evidence="1">Uncharacterized protein</fullName>
    </submittedName>
</protein>
<organism evidence="1 2">
    <name type="scientific">Janibacter limosus</name>
    <dbReference type="NCBI Taxonomy" id="53458"/>
    <lineage>
        <taxon>Bacteria</taxon>
        <taxon>Bacillati</taxon>
        <taxon>Actinomycetota</taxon>
        <taxon>Actinomycetes</taxon>
        <taxon>Micrococcales</taxon>
        <taxon>Intrasporangiaceae</taxon>
        <taxon>Janibacter</taxon>
    </lineage>
</organism>
<proteinExistence type="predicted"/>
<evidence type="ECO:0000313" key="2">
    <source>
        <dbReference type="Proteomes" id="UP001059663"/>
    </source>
</evidence>
<dbReference type="Proteomes" id="UP001059663">
    <property type="component" value="Chromosome"/>
</dbReference>
<name>A0AC61U6J4_9MICO</name>
<sequence>MMSRRVKALIFGAAIPAFTLALVGGATLFASTGQPWPAAGWALVWGIAVVTTVAGFVGFLRETDPALVDEGGHSVVAPPTDPLPRRPTASTRGRTRWLAPALAQAFDGTPYVVLSNGRSILVHADLGDARWQHVATVHHLRQTFVARFTPTGTQGVIRRTDESRRLETSAGPTRLGAQLGVSSGRQWGRTRRVEYGLGPDGFRKRVDYEFSTEEINEPVREIMTRAGWRATLDAESKGALVMGAMGLSALVLVPLGLLAKHLAG</sequence>
<gene>
    <name evidence="1" type="ORF">LP422_06375</name>
</gene>
<accession>A0AC61U6J4</accession>